<accession>A0A371AR47</accession>
<evidence type="ECO:0000259" key="1">
    <source>
        <dbReference type="Pfam" id="PF04326"/>
    </source>
</evidence>
<proteinExistence type="predicted"/>
<dbReference type="InterPro" id="IPR007421">
    <property type="entry name" value="Schlafen_AlbA_2_dom"/>
</dbReference>
<reference evidence="2 3" key="1">
    <citation type="submission" date="2018-07" db="EMBL/GenBank/DDBJ databases">
        <title>Anaerosacharophilus polymeroproducens gen. nov. sp. nov., an anaerobic bacterium isolated from salt field.</title>
        <authorList>
            <person name="Kim W."/>
            <person name="Yang S.-H."/>
            <person name="Oh J."/>
            <person name="Lee J.-H."/>
            <person name="Kwon K.K."/>
        </authorList>
    </citation>
    <scope>NUCLEOTIDE SEQUENCE [LARGE SCALE GENOMIC DNA]</scope>
    <source>
        <strain evidence="2 3">MCWD5</strain>
    </source>
</reference>
<dbReference type="OrthoDB" id="9813719at2"/>
<dbReference type="InterPro" id="IPR038461">
    <property type="entry name" value="Schlafen_AlbA_2_dom_sf"/>
</dbReference>
<dbReference type="PANTHER" id="PTHR30595:SF6">
    <property type="entry name" value="SCHLAFEN ALBA-2 DOMAIN-CONTAINING PROTEIN"/>
    <property type="match status" value="1"/>
</dbReference>
<dbReference type="Gene3D" id="1.10.10.10">
    <property type="entry name" value="Winged helix-like DNA-binding domain superfamily/Winged helix DNA-binding domain"/>
    <property type="match status" value="1"/>
</dbReference>
<dbReference type="InterPro" id="IPR038475">
    <property type="entry name" value="RecG_C_sf"/>
</dbReference>
<dbReference type="AlphaFoldDB" id="A0A371AR47"/>
<dbReference type="InterPro" id="IPR036390">
    <property type="entry name" value="WH_DNA-bd_sf"/>
</dbReference>
<dbReference type="InterPro" id="IPR036388">
    <property type="entry name" value="WH-like_DNA-bd_sf"/>
</dbReference>
<sequence>MKEMKNLEYKESVTNTFLKTVSAYANYNGGEIVFGITDEGKKIGVSNPNDTCLDIENKINDSLTPQPEYTLKVCEADQTITLSVKSGRHKPYLYKSKAYKRNDTATIEVDALELTRLILEGKNMNYEDLPAQIQELTFGMLEEALKQHIAIDNFNTDILKTLNLYSSDEGFNNAAALLADKNEFSIIDVAKFGESISVIQKRATFERVSVLAAYESVVAMYRDYYQYEEIVESHRKKVERVPEAAFREAIANALIHRAWDIRAHIRILMFEDRIEITSPGGLPNGIKEEEYLSGRLSVLRNPTLANVFYRLGIVEIFGTGILRISEVYKNSVKKPNFEVTENSIKVVLPVSETDLNLSNDERKVYELLSKTMSKSISEILPYVEFGKTKVTKLLKNLANEGIVKVEGSGRGTKYRL</sequence>
<comment type="caution">
    <text evidence="2">The sequence shown here is derived from an EMBL/GenBank/DDBJ whole genome shotgun (WGS) entry which is preliminary data.</text>
</comment>
<dbReference type="PANTHER" id="PTHR30595">
    <property type="entry name" value="GLPR-RELATED TRANSCRIPTIONAL REPRESSOR"/>
    <property type="match status" value="1"/>
</dbReference>
<name>A0A371AR47_9FIRM</name>
<dbReference type="SUPFAM" id="SSF46785">
    <property type="entry name" value="Winged helix' DNA-binding domain"/>
    <property type="match status" value="1"/>
</dbReference>
<dbReference type="Gene3D" id="3.30.950.30">
    <property type="entry name" value="Schlafen, AAA domain"/>
    <property type="match status" value="1"/>
</dbReference>
<evidence type="ECO:0000313" key="3">
    <source>
        <dbReference type="Proteomes" id="UP000255036"/>
    </source>
</evidence>
<dbReference type="RefSeq" id="WP_115483642.1">
    <property type="nucleotide sequence ID" value="NZ_QRCT01000051.1"/>
</dbReference>
<keyword evidence="3" id="KW-1185">Reference proteome</keyword>
<dbReference type="Proteomes" id="UP000255036">
    <property type="component" value="Unassembled WGS sequence"/>
</dbReference>
<dbReference type="Pfam" id="PF13749">
    <property type="entry name" value="HATPase_c_4"/>
    <property type="match status" value="1"/>
</dbReference>
<dbReference type="Pfam" id="PF04326">
    <property type="entry name" value="SLFN_AlbA_2"/>
    <property type="match status" value="1"/>
</dbReference>
<dbReference type="Gene3D" id="3.30.565.60">
    <property type="match status" value="1"/>
</dbReference>
<gene>
    <name evidence="2" type="ORF">DWV06_18180</name>
</gene>
<dbReference type="EMBL" id="QRCT01000051">
    <property type="protein sequence ID" value="RDU21910.1"/>
    <property type="molecule type" value="Genomic_DNA"/>
</dbReference>
<protein>
    <submittedName>
        <fullName evidence="2">AAA family ATPase</fullName>
    </submittedName>
</protein>
<feature type="domain" description="Schlafen AlbA-2" evidence="1">
    <location>
        <begin position="3"/>
        <end position="107"/>
    </location>
</feature>
<evidence type="ECO:0000313" key="2">
    <source>
        <dbReference type="EMBL" id="RDU21910.1"/>
    </source>
</evidence>
<organism evidence="2 3">
    <name type="scientific">Anaerosacchariphilus polymeriproducens</name>
    <dbReference type="NCBI Taxonomy" id="1812858"/>
    <lineage>
        <taxon>Bacteria</taxon>
        <taxon>Bacillati</taxon>
        <taxon>Bacillota</taxon>
        <taxon>Clostridia</taxon>
        <taxon>Lachnospirales</taxon>
        <taxon>Lachnospiraceae</taxon>
        <taxon>Anaerosacchariphilus</taxon>
    </lineage>
</organism>